<dbReference type="Gene3D" id="1.25.10.10">
    <property type="entry name" value="Leucine-rich Repeat Variant"/>
    <property type="match status" value="1"/>
</dbReference>
<dbReference type="InterPro" id="IPR011989">
    <property type="entry name" value="ARM-like"/>
</dbReference>
<dbReference type="RefSeq" id="WP_343909014.1">
    <property type="nucleotide sequence ID" value="NZ_BAAAJE010000019.1"/>
</dbReference>
<protein>
    <recommendedName>
        <fullName evidence="3">HEAT repeat domain-containing protein</fullName>
    </recommendedName>
</protein>
<keyword evidence="2" id="KW-1185">Reference proteome</keyword>
<sequence length="64" mass="7249">MIGLGARGADPGIRERLRRQASDDRWRVREAVATALQRIGETDLPAVEDIVRQNLTKKRLARLL</sequence>
<gene>
    <name evidence="1" type="ORF">GCM10009606_36110</name>
</gene>
<dbReference type="Pfam" id="PF13646">
    <property type="entry name" value="HEAT_2"/>
    <property type="match status" value="1"/>
</dbReference>
<dbReference type="InterPro" id="IPR016024">
    <property type="entry name" value="ARM-type_fold"/>
</dbReference>
<organism evidence="1 2">
    <name type="scientific">Nocardioides aquiterrae</name>
    <dbReference type="NCBI Taxonomy" id="203799"/>
    <lineage>
        <taxon>Bacteria</taxon>
        <taxon>Bacillati</taxon>
        <taxon>Actinomycetota</taxon>
        <taxon>Actinomycetes</taxon>
        <taxon>Propionibacteriales</taxon>
        <taxon>Nocardioidaceae</taxon>
        <taxon>Nocardioides</taxon>
    </lineage>
</organism>
<dbReference type="SUPFAM" id="SSF48371">
    <property type="entry name" value="ARM repeat"/>
    <property type="match status" value="1"/>
</dbReference>
<dbReference type="Proteomes" id="UP001499979">
    <property type="component" value="Unassembled WGS sequence"/>
</dbReference>
<evidence type="ECO:0000313" key="1">
    <source>
        <dbReference type="EMBL" id="GAA1154617.1"/>
    </source>
</evidence>
<evidence type="ECO:0008006" key="3">
    <source>
        <dbReference type="Google" id="ProtNLM"/>
    </source>
</evidence>
<proteinExistence type="predicted"/>
<comment type="caution">
    <text evidence="1">The sequence shown here is derived from an EMBL/GenBank/DDBJ whole genome shotgun (WGS) entry which is preliminary data.</text>
</comment>
<accession>A0ABN1UJX7</accession>
<name>A0ABN1UJX7_9ACTN</name>
<evidence type="ECO:0000313" key="2">
    <source>
        <dbReference type="Proteomes" id="UP001499979"/>
    </source>
</evidence>
<reference evidence="1 2" key="1">
    <citation type="journal article" date="2019" name="Int. J. Syst. Evol. Microbiol.">
        <title>The Global Catalogue of Microorganisms (GCM) 10K type strain sequencing project: providing services to taxonomists for standard genome sequencing and annotation.</title>
        <authorList>
            <consortium name="The Broad Institute Genomics Platform"/>
            <consortium name="The Broad Institute Genome Sequencing Center for Infectious Disease"/>
            <person name="Wu L."/>
            <person name="Ma J."/>
        </authorList>
    </citation>
    <scope>NUCLEOTIDE SEQUENCE [LARGE SCALE GENOMIC DNA]</scope>
    <source>
        <strain evidence="1 2">JCM 11813</strain>
    </source>
</reference>
<dbReference type="EMBL" id="BAAAJE010000019">
    <property type="protein sequence ID" value="GAA1154617.1"/>
    <property type="molecule type" value="Genomic_DNA"/>
</dbReference>